<evidence type="ECO:0000259" key="1">
    <source>
        <dbReference type="SMART" id="SM01008"/>
    </source>
</evidence>
<proteinExistence type="predicted"/>
<dbReference type="InterPro" id="IPR037165">
    <property type="entry name" value="AldOxase/xan_DH_Mopterin-bd_sf"/>
</dbReference>
<evidence type="ECO:0000313" key="2">
    <source>
        <dbReference type="EMBL" id="WFU62002.1"/>
    </source>
</evidence>
<dbReference type="Proteomes" id="UP001221546">
    <property type="component" value="Chromosome"/>
</dbReference>
<dbReference type="InterPro" id="IPR008274">
    <property type="entry name" value="AldOxase/xan_DH_MoCoBD1"/>
</dbReference>
<dbReference type="RefSeq" id="WP_076827216.1">
    <property type="nucleotide sequence ID" value="NZ_CP121646.1"/>
</dbReference>
<accession>A0ABY8J8W9</accession>
<keyword evidence="3" id="KW-1185">Reference proteome</keyword>
<dbReference type="SUPFAM" id="SSF56003">
    <property type="entry name" value="Molybdenum cofactor-binding domain"/>
    <property type="match status" value="2"/>
</dbReference>
<dbReference type="SMART" id="SM01008">
    <property type="entry name" value="Ald_Xan_dh_C"/>
    <property type="match status" value="1"/>
</dbReference>
<dbReference type="PIRSF" id="PIRSF036389">
    <property type="entry name" value="IOR_B"/>
    <property type="match status" value="1"/>
</dbReference>
<dbReference type="Gene3D" id="3.90.1170.50">
    <property type="entry name" value="Aldehyde oxidase/xanthine dehydrogenase, a/b hammerhead"/>
    <property type="match status" value="1"/>
</dbReference>
<dbReference type="PANTHER" id="PTHR47495">
    <property type="entry name" value="ALDEHYDE DEHYDROGENASE"/>
    <property type="match status" value="1"/>
</dbReference>
<dbReference type="Gene3D" id="3.30.365.10">
    <property type="entry name" value="Aldehyde oxidase/xanthine dehydrogenase, molybdopterin binding domain"/>
    <property type="match status" value="4"/>
</dbReference>
<dbReference type="InterPro" id="IPR052516">
    <property type="entry name" value="N-heterocyclic_Hydroxylase"/>
</dbReference>
<name>A0ABY8J8W9_9BRAD</name>
<gene>
    <name evidence="2" type="ORF">QA636_31555</name>
</gene>
<reference evidence="2 3" key="1">
    <citation type="submission" date="2023-04" db="EMBL/GenBank/DDBJ databases">
        <title>Australian commercial rhizobial inoculants.</title>
        <authorList>
            <person name="Kohlmeier M.G."/>
            <person name="O'Hara G.W."/>
            <person name="Colombi E."/>
            <person name="Ramsay J.P."/>
            <person name="Terpolilli J."/>
        </authorList>
    </citation>
    <scope>NUCLEOTIDE SEQUENCE [LARGE SCALE GENOMIC DNA]</scope>
    <source>
        <strain evidence="2 3">CB627</strain>
    </source>
</reference>
<dbReference type="PANTHER" id="PTHR47495:SF2">
    <property type="entry name" value="ALDEHYDE DEHYDROGENASE"/>
    <property type="match status" value="1"/>
</dbReference>
<dbReference type="Pfam" id="PF20256">
    <property type="entry name" value="MoCoBD_2"/>
    <property type="match status" value="2"/>
</dbReference>
<evidence type="ECO:0000313" key="3">
    <source>
        <dbReference type="Proteomes" id="UP001221546"/>
    </source>
</evidence>
<dbReference type="Pfam" id="PF02738">
    <property type="entry name" value="MoCoBD_1"/>
    <property type="match status" value="1"/>
</dbReference>
<sequence>MNQHVMPKLNRRAFVIGTATAGAGLALGLDLPFGGPAVVRAADGAPEVNAWVVIRPDDTVVIRIARSEMGQGTLTGLAQLVAEELECDWSKVTTEYPTPGQSVARKRAWGDFSTGGSRGIRTSQDYVRKGGATARVMLIQAAANEWKVPASECKAVNSVITHTPTGKTTTYGKVAEAAAKLEPPADVKLKDPKDWTIAGKGLKRLDTVDKTTGKMVYGIDVKLPGMLNAAIKDCPVFGGKVKSFDEAKVAGMKGVKKVVQVGDSAVAVVADTWWHAKTALDALPIVWDEGPNAKVSSETIATWLAEGLDNAQPAYIGNQNGDAKAAIAGAAKKVEAIYSYPYQNHATMEPMNATVLYTPDKCEVWCGTQNGEAAFAAALEASGLPAEKVDVHKLMLGGGFGRRGMTDYVRQAVAIAKQMPGTPIKLLWSREEDMQHGKYHPITQCKLTGAFDADNNLVALHYRLSGQSILFSVRPEALQNGMDPAAFQGVAQAGEAAIGYSVPNLLVEHSMRNPHVPPGFWRGVNVNHNAIYMECFMDELALAVGQDPLEFRRKLMGKHPKHLAVLNAVAEKIGWGTPAPQGVYRGIAQVMGYGSYVAGAAEISVTDGSKIKVHRIVASTDPGYVVNPAQVERQIAGSFVYGLSALFYGGCTVKDGRIEQTNFDTYNSMRINEMPKVESVMVPSGGFWGGVGEPTIGVAAPAVLNAYFAATGKRIRSFPLRNQNISFA</sequence>
<dbReference type="PROSITE" id="PS51318">
    <property type="entry name" value="TAT"/>
    <property type="match status" value="1"/>
</dbReference>
<dbReference type="InterPro" id="IPR046867">
    <property type="entry name" value="AldOxase/xan_DH_MoCoBD2"/>
</dbReference>
<dbReference type="InterPro" id="IPR000674">
    <property type="entry name" value="Ald_Oxase/Xan_DH_a/b"/>
</dbReference>
<dbReference type="InterPro" id="IPR006311">
    <property type="entry name" value="TAT_signal"/>
</dbReference>
<protein>
    <submittedName>
        <fullName evidence="2">Molybdopterin-dependent oxidoreductase</fullName>
    </submittedName>
</protein>
<dbReference type="EMBL" id="CP121646">
    <property type="protein sequence ID" value="WFU62002.1"/>
    <property type="molecule type" value="Genomic_DNA"/>
</dbReference>
<organism evidence="2 3">
    <name type="scientific">Bradyrhizobium brasilense</name>
    <dbReference type="NCBI Taxonomy" id="1419277"/>
    <lineage>
        <taxon>Bacteria</taxon>
        <taxon>Pseudomonadati</taxon>
        <taxon>Pseudomonadota</taxon>
        <taxon>Alphaproteobacteria</taxon>
        <taxon>Hyphomicrobiales</taxon>
        <taxon>Nitrobacteraceae</taxon>
        <taxon>Bradyrhizobium</taxon>
    </lineage>
</organism>
<feature type="domain" description="Aldehyde oxidase/xanthine dehydrogenase a/b hammerhead" evidence="1">
    <location>
        <begin position="212"/>
        <end position="291"/>
    </location>
</feature>
<dbReference type="InterPro" id="IPR012368">
    <property type="entry name" value="OxRdtase_Mopterin-bd_su_IorB"/>
</dbReference>